<protein>
    <submittedName>
        <fullName evidence="14">Olfactory receptor family 52 subfamily B member 4</fullName>
    </submittedName>
</protein>
<dbReference type="OMA" id="FHMPSPD"/>
<dbReference type="InterPro" id="IPR017452">
    <property type="entry name" value="GPCR_Rhodpsn_7TM"/>
</dbReference>
<evidence type="ECO:0000313" key="15">
    <source>
        <dbReference type="Proteomes" id="UP000233140"/>
    </source>
</evidence>
<evidence type="ECO:0000256" key="1">
    <source>
        <dbReference type="ARBA" id="ARBA00002936"/>
    </source>
</evidence>
<gene>
    <name evidence="14" type="primary">OR52B4</name>
</gene>
<proteinExistence type="predicted"/>
<sequence length="289" mass="32974">MPTANHSGTSHTVFHLLGIPCIEDQHMWISIPFFISYVTALLGNSLLIFIILTKHSLHEPMYLFLCMLPGADIALAIFWFHAGDISLDRCITQPFFIHSTFISESGILLVMAFDHYIAICYPLRYTTILINALIKKICMTVSLRSYGTIFPIIFLLKRLTFCQNNIIPHTFCEHIGLAKYYEFSILMSTVVLDVVLISYMLILHAVFHMPSPDARHKALNTCGSHVCIIILFYGSGIFTRFGHHIPYCIHIPLANICFLVPPMLNPIIYGIKTKQIQEQVVHFLFIKQK</sequence>
<feature type="transmembrane region" description="Helical" evidence="12">
    <location>
        <begin position="62"/>
        <end position="81"/>
    </location>
</feature>
<dbReference type="GO" id="GO:0004984">
    <property type="term" value="F:olfactory receptor activity"/>
    <property type="evidence" value="ECO:0007669"/>
    <property type="project" value="InterPro"/>
</dbReference>
<evidence type="ECO:0000256" key="9">
    <source>
        <dbReference type="ARBA" id="ARBA00023136"/>
    </source>
</evidence>
<dbReference type="FunFam" id="1.20.1070.10:FF:000013">
    <property type="entry name" value="Olfactory receptor"/>
    <property type="match status" value="1"/>
</dbReference>
<dbReference type="SUPFAM" id="SSF81321">
    <property type="entry name" value="Family A G protein-coupled receptor-like"/>
    <property type="match status" value="1"/>
</dbReference>
<dbReference type="PROSITE" id="PS50262">
    <property type="entry name" value="G_PROTEIN_RECEP_F1_2"/>
    <property type="match status" value="1"/>
</dbReference>
<keyword evidence="9 12" id="KW-0472">Membrane</keyword>
<dbReference type="InterPro" id="IPR000725">
    <property type="entry name" value="Olfact_rcpt"/>
</dbReference>
<dbReference type="GeneTree" id="ENSGT01090000260043"/>
<comment type="function">
    <text evidence="1">Odorant receptor.</text>
</comment>
<dbReference type="Gene3D" id="1.20.1070.10">
    <property type="entry name" value="Rhodopsin 7-helix transmembrane proteins"/>
    <property type="match status" value="1"/>
</dbReference>
<keyword evidence="5 12" id="KW-0812">Transmembrane</keyword>
<evidence type="ECO:0000256" key="6">
    <source>
        <dbReference type="ARBA" id="ARBA00022725"/>
    </source>
</evidence>
<keyword evidence="4" id="KW-0716">Sensory transduction</keyword>
<dbReference type="Pfam" id="PF13853">
    <property type="entry name" value="7tm_4"/>
    <property type="match status" value="1"/>
</dbReference>
<feature type="transmembrane region" description="Helical" evidence="12">
    <location>
        <begin position="133"/>
        <end position="156"/>
    </location>
</feature>
<keyword evidence="3" id="KW-1003">Cell membrane</keyword>
<dbReference type="InterPro" id="IPR000276">
    <property type="entry name" value="GPCR_Rhodpsn"/>
</dbReference>
<feature type="transmembrane region" description="Helical" evidence="12">
    <location>
        <begin position="183"/>
        <end position="206"/>
    </location>
</feature>
<dbReference type="InterPro" id="IPR050402">
    <property type="entry name" value="OR51/52/56-like"/>
</dbReference>
<name>A0A2K5ZHW6_MANLE</name>
<evidence type="ECO:0000256" key="11">
    <source>
        <dbReference type="ARBA" id="ARBA00023224"/>
    </source>
</evidence>
<evidence type="ECO:0000256" key="3">
    <source>
        <dbReference type="ARBA" id="ARBA00022475"/>
    </source>
</evidence>
<evidence type="ECO:0000256" key="4">
    <source>
        <dbReference type="ARBA" id="ARBA00022606"/>
    </source>
</evidence>
<keyword evidence="6" id="KW-0552">Olfaction</keyword>
<evidence type="ECO:0000256" key="7">
    <source>
        <dbReference type="ARBA" id="ARBA00022989"/>
    </source>
</evidence>
<dbReference type="Proteomes" id="UP000233140">
    <property type="component" value="Unassembled WGS sequence"/>
</dbReference>
<evidence type="ECO:0000313" key="14">
    <source>
        <dbReference type="Ensembl" id="ENSMLEP00000027412.1"/>
    </source>
</evidence>
<dbReference type="GO" id="GO:0005886">
    <property type="term" value="C:plasma membrane"/>
    <property type="evidence" value="ECO:0007669"/>
    <property type="project" value="UniProtKB-SubCell"/>
</dbReference>
<comment type="subcellular location">
    <subcellularLocation>
        <location evidence="2">Cell membrane</location>
        <topology evidence="2">Multi-pass membrane protein</topology>
    </subcellularLocation>
</comment>
<organism evidence="14 15">
    <name type="scientific">Mandrillus leucophaeus</name>
    <name type="common">Drill</name>
    <name type="synonym">Papio leucophaeus</name>
    <dbReference type="NCBI Taxonomy" id="9568"/>
    <lineage>
        <taxon>Eukaryota</taxon>
        <taxon>Metazoa</taxon>
        <taxon>Chordata</taxon>
        <taxon>Craniata</taxon>
        <taxon>Vertebrata</taxon>
        <taxon>Euteleostomi</taxon>
        <taxon>Mammalia</taxon>
        <taxon>Eutheria</taxon>
        <taxon>Euarchontoglires</taxon>
        <taxon>Primates</taxon>
        <taxon>Haplorrhini</taxon>
        <taxon>Catarrhini</taxon>
        <taxon>Cercopithecidae</taxon>
        <taxon>Cercopithecinae</taxon>
        <taxon>Mandrillus</taxon>
    </lineage>
</organism>
<evidence type="ECO:0000256" key="12">
    <source>
        <dbReference type="SAM" id="Phobius"/>
    </source>
</evidence>
<dbReference type="AlphaFoldDB" id="A0A2K5ZHW6"/>
<dbReference type="GO" id="GO:0050890">
    <property type="term" value="P:cognition"/>
    <property type="evidence" value="ECO:0007669"/>
    <property type="project" value="Ensembl"/>
</dbReference>
<dbReference type="Ensembl" id="ENSMLET00000050958.1">
    <property type="protein sequence ID" value="ENSMLEP00000027412.1"/>
    <property type="gene ID" value="ENSMLEG00000037905.1"/>
</dbReference>
<dbReference type="PANTHER" id="PTHR26450">
    <property type="entry name" value="OLFACTORY RECEPTOR 56B1-RELATED"/>
    <property type="match status" value="1"/>
</dbReference>
<keyword evidence="10" id="KW-0675">Receptor</keyword>
<feature type="transmembrane region" description="Helical" evidence="12">
    <location>
        <begin position="244"/>
        <end position="264"/>
    </location>
</feature>
<feature type="domain" description="G-protein coupled receptors family 1 profile" evidence="13">
    <location>
        <begin position="43"/>
        <end position="269"/>
    </location>
</feature>
<keyword evidence="7 12" id="KW-1133">Transmembrane helix</keyword>
<dbReference type="PRINTS" id="PR00237">
    <property type="entry name" value="GPCRRHODOPSN"/>
</dbReference>
<keyword evidence="11" id="KW-0807">Transducer</keyword>
<feature type="transmembrane region" description="Helical" evidence="12">
    <location>
        <begin position="101"/>
        <end position="121"/>
    </location>
</feature>
<dbReference type="GO" id="GO:0004930">
    <property type="term" value="F:G protein-coupled receptor activity"/>
    <property type="evidence" value="ECO:0007669"/>
    <property type="project" value="UniProtKB-KW"/>
</dbReference>
<evidence type="ECO:0000259" key="13">
    <source>
        <dbReference type="PROSITE" id="PS50262"/>
    </source>
</evidence>
<dbReference type="PANTHER" id="PTHR26450:SF89">
    <property type="entry name" value="OLFACTORY RECEPTOR 52B4"/>
    <property type="match status" value="1"/>
</dbReference>
<evidence type="ECO:0000256" key="5">
    <source>
        <dbReference type="ARBA" id="ARBA00022692"/>
    </source>
</evidence>
<keyword evidence="8" id="KW-0297">G-protein coupled receptor</keyword>
<dbReference type="STRING" id="9568.ENSMLEP00000027412"/>
<evidence type="ECO:0000256" key="8">
    <source>
        <dbReference type="ARBA" id="ARBA00023040"/>
    </source>
</evidence>
<reference evidence="14" key="1">
    <citation type="submission" date="2025-08" db="UniProtKB">
        <authorList>
            <consortium name="Ensembl"/>
        </authorList>
    </citation>
    <scope>IDENTIFICATION</scope>
</reference>
<keyword evidence="15" id="KW-1185">Reference proteome</keyword>
<evidence type="ECO:0000256" key="2">
    <source>
        <dbReference type="ARBA" id="ARBA00004651"/>
    </source>
</evidence>
<feature type="transmembrane region" description="Helical" evidence="12">
    <location>
        <begin position="218"/>
        <end position="238"/>
    </location>
</feature>
<dbReference type="PRINTS" id="PR00245">
    <property type="entry name" value="OLFACTORYR"/>
</dbReference>
<accession>A0A2K5ZHW6</accession>
<feature type="transmembrane region" description="Helical" evidence="12">
    <location>
        <begin position="27"/>
        <end position="50"/>
    </location>
</feature>
<reference evidence="14" key="2">
    <citation type="submission" date="2025-09" db="UniProtKB">
        <authorList>
            <consortium name="Ensembl"/>
        </authorList>
    </citation>
    <scope>IDENTIFICATION</scope>
</reference>
<evidence type="ECO:0000256" key="10">
    <source>
        <dbReference type="ARBA" id="ARBA00023170"/>
    </source>
</evidence>